<comment type="caution">
    <text evidence="1">The sequence shown here is derived from an EMBL/GenBank/DDBJ whole genome shotgun (WGS) entry which is preliminary data.</text>
</comment>
<dbReference type="RefSeq" id="WP_175380825.1">
    <property type="nucleotide sequence ID" value="NZ_CBCRYD010000030.1"/>
</dbReference>
<name>A0ABX2MDV4_9BACL</name>
<evidence type="ECO:0000313" key="1">
    <source>
        <dbReference type="EMBL" id="NUU53017.1"/>
    </source>
</evidence>
<proteinExistence type="predicted"/>
<dbReference type="Proteomes" id="UP000577724">
    <property type="component" value="Unassembled WGS sequence"/>
</dbReference>
<organism evidence="1 2">
    <name type="scientific">Paenibacillus taichungensis</name>
    <dbReference type="NCBI Taxonomy" id="484184"/>
    <lineage>
        <taxon>Bacteria</taxon>
        <taxon>Bacillati</taxon>
        <taxon>Bacillota</taxon>
        <taxon>Bacilli</taxon>
        <taxon>Bacillales</taxon>
        <taxon>Paenibacillaceae</taxon>
        <taxon>Paenibacillus</taxon>
    </lineage>
</organism>
<keyword evidence="2" id="KW-1185">Reference proteome</keyword>
<evidence type="ECO:0000313" key="2">
    <source>
        <dbReference type="Proteomes" id="UP000577724"/>
    </source>
</evidence>
<dbReference type="EMBL" id="JABMCC010000089">
    <property type="protein sequence ID" value="NUU53017.1"/>
    <property type="molecule type" value="Genomic_DNA"/>
</dbReference>
<accession>A0ABX2MDV4</accession>
<reference evidence="1 2" key="1">
    <citation type="submission" date="2020-05" db="EMBL/GenBank/DDBJ databases">
        <title>Genome Sequencing of Type Strains.</title>
        <authorList>
            <person name="Lemaire J.F."/>
            <person name="Inderbitzin P."/>
            <person name="Gregorio O.A."/>
            <person name="Collins S.B."/>
            <person name="Wespe N."/>
            <person name="Knight-Connoni V."/>
        </authorList>
    </citation>
    <scope>NUCLEOTIDE SEQUENCE [LARGE SCALE GENOMIC DNA]</scope>
    <source>
        <strain evidence="1 2">DSM 19942</strain>
    </source>
</reference>
<dbReference type="GeneID" id="97129608"/>
<gene>
    <name evidence="1" type="ORF">HP548_02760</name>
</gene>
<sequence>MRKKMKISSEVKGNYQGSMTLDLALHQPRVVSVRCCPNDEQHIVRGNCFLMGGRTWYCPMCGIEWIASLRTGTVRYLQIDIEGSTELIKSIPLIFFNEYRQSQEFKNNKTDFLNLTQLMKPINKNALERAIEYEQLNLDLL</sequence>
<protein>
    <submittedName>
        <fullName evidence="1">Uncharacterized protein</fullName>
    </submittedName>
</protein>